<dbReference type="InterPro" id="IPR050523">
    <property type="entry name" value="AKR_Detox_Biosynth"/>
</dbReference>
<evidence type="ECO:0000313" key="3">
    <source>
        <dbReference type="EMBL" id="PLM97514.1"/>
    </source>
</evidence>
<dbReference type="FunFam" id="3.20.20.100:FF:000004">
    <property type="entry name" value="Oxidoreductase, aldo/keto reductase"/>
    <property type="match status" value="1"/>
</dbReference>
<protein>
    <submittedName>
        <fullName evidence="3">Aldo/keto reductase</fullName>
    </submittedName>
</protein>
<dbReference type="EMBL" id="PIDP01000034">
    <property type="protein sequence ID" value="PLM97514.1"/>
    <property type="molecule type" value="Genomic_DNA"/>
</dbReference>
<evidence type="ECO:0000259" key="2">
    <source>
        <dbReference type="Pfam" id="PF00248"/>
    </source>
</evidence>
<dbReference type="Pfam" id="PF00248">
    <property type="entry name" value="Aldo_ket_red"/>
    <property type="match status" value="1"/>
</dbReference>
<sequence length="339" mass="37971">MQYTRLGKSDLLVSRICMGCMGFGDPLTGQHRWTLDETASRDIIRYGLEKGINFYDTAIAYQNGSSERYVGRALREMAKREEVVLATKFLPRTAAQIAEGISGKEAIARSLDQSLRNLGMDYIDLYIYHIWDHNTPVIDVLEALHTAVTAGKVRAIGISNCYAWQLAKANALAEREGLTPFVSMQSHYNLIMREDERELFGLCAEDNIAMTPYSALASGRLSRLEGHTRRAVEDDYARGKYDGTAEQDRIIIARVAELAERHQVSMTEISLAWLLTKVTAPVVGATQKHHVDGAVSAVNLRLSSEEIRYLEEAYQPHVLTGVMAQNTPQAKDHPQVWTR</sequence>
<dbReference type="InterPro" id="IPR036812">
    <property type="entry name" value="NAD(P)_OxRdtase_dom_sf"/>
</dbReference>
<reference evidence="3 4" key="1">
    <citation type="submission" date="2017-11" db="EMBL/GenBank/DDBJ databases">
        <authorList>
            <person name="Han C.G."/>
        </authorList>
    </citation>
    <scope>NUCLEOTIDE SEQUENCE [LARGE SCALE GENOMIC DNA]</scope>
    <source>
        <strain evidence="3 4">A8</strain>
    </source>
</reference>
<dbReference type="PANTHER" id="PTHR43364">
    <property type="entry name" value="NADH-SPECIFIC METHYLGLYOXAL REDUCTASE-RELATED"/>
    <property type="match status" value="1"/>
</dbReference>
<dbReference type="InterPro" id="IPR023210">
    <property type="entry name" value="NADP_OxRdtase_dom"/>
</dbReference>
<proteinExistence type="predicted"/>
<reference evidence="3 4" key="2">
    <citation type="submission" date="2018-01" db="EMBL/GenBank/DDBJ databases">
        <title>Genomic study of Klebsiella pneumoniae.</title>
        <authorList>
            <person name="Yang Y."/>
            <person name="Bicalho R."/>
        </authorList>
    </citation>
    <scope>NUCLEOTIDE SEQUENCE [LARGE SCALE GENOMIC DNA]</scope>
    <source>
        <strain evidence="3 4">A8</strain>
    </source>
</reference>
<evidence type="ECO:0000256" key="1">
    <source>
        <dbReference type="ARBA" id="ARBA00023002"/>
    </source>
</evidence>
<dbReference type="Proteomes" id="UP000234412">
    <property type="component" value="Unassembled WGS sequence"/>
</dbReference>
<dbReference type="InterPro" id="IPR020471">
    <property type="entry name" value="AKR"/>
</dbReference>
<evidence type="ECO:0000313" key="4">
    <source>
        <dbReference type="Proteomes" id="UP000234412"/>
    </source>
</evidence>
<accession>A0A264BXX6</accession>
<organism evidence="3 4">
    <name type="scientific">Klebsiella variicola</name>
    <dbReference type="NCBI Taxonomy" id="244366"/>
    <lineage>
        <taxon>Bacteria</taxon>
        <taxon>Pseudomonadati</taxon>
        <taxon>Pseudomonadota</taxon>
        <taxon>Gammaproteobacteria</taxon>
        <taxon>Enterobacterales</taxon>
        <taxon>Enterobacteriaceae</taxon>
        <taxon>Klebsiella/Raoultella group</taxon>
        <taxon>Klebsiella</taxon>
        <taxon>Klebsiella pneumoniae complex</taxon>
    </lineage>
</organism>
<comment type="caution">
    <text evidence="3">The sequence shown here is derived from an EMBL/GenBank/DDBJ whole genome shotgun (WGS) entry which is preliminary data.</text>
</comment>
<keyword evidence="1" id="KW-0560">Oxidoreductase</keyword>
<dbReference type="AlphaFoldDB" id="A0A264BXX6"/>
<name>A0A264BXX6_KLEVA</name>
<dbReference type="RefSeq" id="WP_023340708.1">
    <property type="nucleotide sequence ID" value="NZ_BIGL01000008.1"/>
</dbReference>
<dbReference type="PRINTS" id="PR00069">
    <property type="entry name" value="ALDKETRDTASE"/>
</dbReference>
<gene>
    <name evidence="3" type="ORF">CWN47_02625</name>
</gene>
<dbReference type="Gene3D" id="3.20.20.100">
    <property type="entry name" value="NADP-dependent oxidoreductase domain"/>
    <property type="match status" value="1"/>
</dbReference>
<dbReference type="CDD" id="cd19079">
    <property type="entry name" value="AKR_EcYajO-like"/>
    <property type="match status" value="1"/>
</dbReference>
<feature type="domain" description="NADP-dependent oxidoreductase" evidence="2">
    <location>
        <begin position="16"/>
        <end position="314"/>
    </location>
</feature>
<dbReference type="PANTHER" id="PTHR43364:SF4">
    <property type="entry name" value="NAD(P)-LINKED OXIDOREDUCTASE SUPERFAMILY PROTEIN"/>
    <property type="match status" value="1"/>
</dbReference>
<dbReference type="GO" id="GO:0005829">
    <property type="term" value="C:cytosol"/>
    <property type="evidence" value="ECO:0007669"/>
    <property type="project" value="UniProtKB-ARBA"/>
</dbReference>
<dbReference type="GO" id="GO:0016491">
    <property type="term" value="F:oxidoreductase activity"/>
    <property type="evidence" value="ECO:0007669"/>
    <property type="project" value="UniProtKB-KW"/>
</dbReference>
<dbReference type="SUPFAM" id="SSF51430">
    <property type="entry name" value="NAD(P)-linked oxidoreductase"/>
    <property type="match status" value="1"/>
</dbReference>